<feature type="region of interest" description="Disordered" evidence="1">
    <location>
        <begin position="44"/>
        <end position="74"/>
    </location>
</feature>
<keyword evidence="2" id="KW-0732">Signal</keyword>
<evidence type="ECO:0000256" key="1">
    <source>
        <dbReference type="SAM" id="MobiDB-lite"/>
    </source>
</evidence>
<dbReference type="Proteomes" id="UP000886595">
    <property type="component" value="Unassembled WGS sequence"/>
</dbReference>
<dbReference type="AlphaFoldDB" id="A0A8X7WG54"/>
<dbReference type="OrthoDB" id="1112535at2759"/>
<feature type="chain" id="PRO_5036503770" evidence="2">
    <location>
        <begin position="31"/>
        <end position="74"/>
    </location>
</feature>
<evidence type="ECO:0000313" key="4">
    <source>
        <dbReference type="Proteomes" id="UP000886595"/>
    </source>
</evidence>
<reference evidence="3 4" key="1">
    <citation type="submission" date="2020-02" db="EMBL/GenBank/DDBJ databases">
        <authorList>
            <person name="Ma Q."/>
            <person name="Huang Y."/>
            <person name="Song X."/>
            <person name="Pei D."/>
        </authorList>
    </citation>
    <scope>NUCLEOTIDE SEQUENCE [LARGE SCALE GENOMIC DNA]</scope>
    <source>
        <strain evidence="3">Sxm20200214</strain>
        <tissue evidence="3">Leaf</tissue>
    </source>
</reference>
<name>A0A8X7WG54_BRACI</name>
<keyword evidence="4" id="KW-1185">Reference proteome</keyword>
<evidence type="ECO:0000256" key="2">
    <source>
        <dbReference type="SAM" id="SignalP"/>
    </source>
</evidence>
<accession>A0A8X7WG54</accession>
<dbReference type="EMBL" id="JAAMPC010000001">
    <property type="protein sequence ID" value="KAG2329164.1"/>
    <property type="molecule type" value="Genomic_DNA"/>
</dbReference>
<evidence type="ECO:0000313" key="3">
    <source>
        <dbReference type="EMBL" id="KAG2329164.1"/>
    </source>
</evidence>
<protein>
    <submittedName>
        <fullName evidence="3">Uncharacterized protein</fullName>
    </submittedName>
</protein>
<comment type="caution">
    <text evidence="3">The sequence shown here is derived from an EMBL/GenBank/DDBJ whole genome shotgun (WGS) entry which is preliminary data.</text>
</comment>
<sequence>MMKKTTKAFLLLSLLHILLCLSSQVRVTEARFRHLGICAKPSPPCGDSQGHHQVNGQQDKPCKVIPRPPPPRDC</sequence>
<organism evidence="3 4">
    <name type="scientific">Brassica carinata</name>
    <name type="common">Ethiopian mustard</name>
    <name type="synonym">Abyssinian cabbage</name>
    <dbReference type="NCBI Taxonomy" id="52824"/>
    <lineage>
        <taxon>Eukaryota</taxon>
        <taxon>Viridiplantae</taxon>
        <taxon>Streptophyta</taxon>
        <taxon>Embryophyta</taxon>
        <taxon>Tracheophyta</taxon>
        <taxon>Spermatophyta</taxon>
        <taxon>Magnoliopsida</taxon>
        <taxon>eudicotyledons</taxon>
        <taxon>Gunneridae</taxon>
        <taxon>Pentapetalae</taxon>
        <taxon>rosids</taxon>
        <taxon>malvids</taxon>
        <taxon>Brassicales</taxon>
        <taxon>Brassicaceae</taxon>
        <taxon>Brassiceae</taxon>
        <taxon>Brassica</taxon>
    </lineage>
</organism>
<feature type="signal peptide" evidence="2">
    <location>
        <begin position="1"/>
        <end position="30"/>
    </location>
</feature>
<proteinExistence type="predicted"/>
<gene>
    <name evidence="3" type="ORF">Bca52824_000344</name>
</gene>